<dbReference type="InterPro" id="IPR027417">
    <property type="entry name" value="P-loop_NTPase"/>
</dbReference>
<dbReference type="Gene3D" id="3.40.50.300">
    <property type="entry name" value="P-loop containing nucleotide triphosphate hydrolases"/>
    <property type="match status" value="1"/>
</dbReference>
<dbReference type="InterPro" id="IPR036678">
    <property type="entry name" value="MutS_con_dom_sf"/>
</dbReference>
<evidence type="ECO:0000256" key="6">
    <source>
        <dbReference type="ARBA" id="ARBA00023125"/>
    </source>
</evidence>
<gene>
    <name evidence="9 12" type="primary">mutS</name>
    <name evidence="12" type="ORF">FN976_19800</name>
</gene>
<dbReference type="SUPFAM" id="SSF52540">
    <property type="entry name" value="P-loop containing nucleoside triphosphate hydrolases"/>
    <property type="match status" value="1"/>
</dbReference>
<dbReference type="NCBIfam" id="TIGR01070">
    <property type="entry name" value="mutS1"/>
    <property type="match status" value="1"/>
</dbReference>
<evidence type="ECO:0000256" key="5">
    <source>
        <dbReference type="ARBA" id="ARBA00022840"/>
    </source>
</evidence>
<keyword evidence="7 9" id="KW-0234">DNA repair</keyword>
<dbReference type="Pfam" id="PF01624">
    <property type="entry name" value="MutS_I"/>
    <property type="match status" value="1"/>
</dbReference>
<evidence type="ECO:0000256" key="8">
    <source>
        <dbReference type="ARBA" id="ARBA00024647"/>
    </source>
</evidence>
<dbReference type="AlphaFoldDB" id="A0A562ZLS2"/>
<keyword evidence="5 9" id="KW-0067">ATP-binding</keyword>
<dbReference type="InterPro" id="IPR007861">
    <property type="entry name" value="DNA_mismatch_repair_MutS_clamp"/>
</dbReference>
<evidence type="ECO:0000256" key="1">
    <source>
        <dbReference type="ARBA" id="ARBA00006271"/>
    </source>
</evidence>
<dbReference type="FunFam" id="3.40.1170.10:FF:000001">
    <property type="entry name" value="DNA mismatch repair protein MutS"/>
    <property type="match status" value="1"/>
</dbReference>
<accession>A0A562ZLS2</accession>
<evidence type="ECO:0000256" key="2">
    <source>
        <dbReference type="ARBA" id="ARBA00021982"/>
    </source>
</evidence>
<protein>
    <recommendedName>
        <fullName evidence="2 9">DNA mismatch repair protein MutS</fullName>
    </recommendedName>
</protein>
<keyword evidence="13" id="KW-1185">Reference proteome</keyword>
<dbReference type="SUPFAM" id="SSF55271">
    <property type="entry name" value="DNA repair protein MutS, domain I"/>
    <property type="match status" value="1"/>
</dbReference>
<evidence type="ECO:0000313" key="12">
    <source>
        <dbReference type="EMBL" id="TWO69529.1"/>
    </source>
</evidence>
<dbReference type="InterPro" id="IPR017261">
    <property type="entry name" value="DNA_mismatch_repair_MutS/MSH"/>
</dbReference>
<evidence type="ECO:0000256" key="10">
    <source>
        <dbReference type="RuleBase" id="RU003756"/>
    </source>
</evidence>
<dbReference type="Proteomes" id="UP000318199">
    <property type="component" value="Unassembled WGS sequence"/>
</dbReference>
<dbReference type="Pfam" id="PF05188">
    <property type="entry name" value="MutS_II"/>
    <property type="match status" value="1"/>
</dbReference>
<dbReference type="GO" id="GO:0006298">
    <property type="term" value="P:mismatch repair"/>
    <property type="evidence" value="ECO:0007669"/>
    <property type="project" value="UniProtKB-UniRule"/>
</dbReference>
<dbReference type="InterPro" id="IPR007696">
    <property type="entry name" value="DNA_mismatch_repair_MutS_core"/>
</dbReference>
<evidence type="ECO:0000259" key="11">
    <source>
        <dbReference type="PROSITE" id="PS00486"/>
    </source>
</evidence>
<name>A0A562ZLS2_9BURK</name>
<dbReference type="Pfam" id="PF05192">
    <property type="entry name" value="MutS_III"/>
    <property type="match status" value="1"/>
</dbReference>
<feature type="domain" description="DNA mismatch repair proteins mutS family" evidence="11">
    <location>
        <begin position="700"/>
        <end position="716"/>
    </location>
</feature>
<dbReference type="InterPro" id="IPR007695">
    <property type="entry name" value="DNA_mismatch_repair_MutS-lik_N"/>
</dbReference>
<dbReference type="NCBIfam" id="NF003810">
    <property type="entry name" value="PRK05399.1"/>
    <property type="match status" value="1"/>
</dbReference>
<dbReference type="Gene3D" id="3.40.1170.10">
    <property type="entry name" value="DNA repair protein MutS, domain I"/>
    <property type="match status" value="1"/>
</dbReference>
<proteinExistence type="inferred from homology"/>
<comment type="function">
    <text evidence="8 9">This protein is involved in the repair of mismatches in DNA. It is possible that it carries out the mismatch recognition step. This protein has a weak ATPase activity.</text>
</comment>
<evidence type="ECO:0000256" key="9">
    <source>
        <dbReference type="HAMAP-Rule" id="MF_00096"/>
    </source>
</evidence>
<dbReference type="InterPro" id="IPR005748">
    <property type="entry name" value="DNA_mismatch_repair_MutS"/>
</dbReference>
<evidence type="ECO:0000256" key="7">
    <source>
        <dbReference type="ARBA" id="ARBA00023204"/>
    </source>
</evidence>
<dbReference type="Gene3D" id="6.10.140.430">
    <property type="match status" value="1"/>
</dbReference>
<dbReference type="SUPFAM" id="SSF53150">
    <property type="entry name" value="DNA repair protein MutS, domain II"/>
    <property type="match status" value="1"/>
</dbReference>
<dbReference type="Gene3D" id="1.10.1420.10">
    <property type="match status" value="2"/>
</dbReference>
<organism evidence="12 13">
    <name type="scientific">Caenimonas sedimenti</name>
    <dbReference type="NCBI Taxonomy" id="2596921"/>
    <lineage>
        <taxon>Bacteria</taxon>
        <taxon>Pseudomonadati</taxon>
        <taxon>Pseudomonadota</taxon>
        <taxon>Betaproteobacteria</taxon>
        <taxon>Burkholderiales</taxon>
        <taxon>Comamonadaceae</taxon>
        <taxon>Caenimonas</taxon>
    </lineage>
</organism>
<dbReference type="SMART" id="SM00534">
    <property type="entry name" value="MUTSac"/>
    <property type="match status" value="1"/>
</dbReference>
<dbReference type="SMART" id="SM00533">
    <property type="entry name" value="MUTSd"/>
    <property type="match status" value="1"/>
</dbReference>
<dbReference type="PANTHER" id="PTHR11361">
    <property type="entry name" value="DNA MISMATCH REPAIR PROTEIN MUTS FAMILY MEMBER"/>
    <property type="match status" value="1"/>
</dbReference>
<dbReference type="InterPro" id="IPR016151">
    <property type="entry name" value="DNA_mismatch_repair_MutS_N"/>
</dbReference>
<dbReference type="GO" id="GO:0003684">
    <property type="term" value="F:damaged DNA binding"/>
    <property type="evidence" value="ECO:0007669"/>
    <property type="project" value="UniProtKB-UniRule"/>
</dbReference>
<dbReference type="PIRSF" id="PIRSF037677">
    <property type="entry name" value="DNA_mis_repair_Msh6"/>
    <property type="match status" value="1"/>
</dbReference>
<dbReference type="InterPro" id="IPR045076">
    <property type="entry name" value="MutS"/>
</dbReference>
<dbReference type="Pfam" id="PF00488">
    <property type="entry name" value="MutS_V"/>
    <property type="match status" value="1"/>
</dbReference>
<evidence type="ECO:0000256" key="4">
    <source>
        <dbReference type="ARBA" id="ARBA00022763"/>
    </source>
</evidence>
<dbReference type="RefSeq" id="WP_145894788.1">
    <property type="nucleotide sequence ID" value="NZ_VOBQ01000015.1"/>
</dbReference>
<dbReference type="InterPro" id="IPR000432">
    <property type="entry name" value="DNA_mismatch_repair_MutS_C"/>
</dbReference>
<dbReference type="Pfam" id="PF05190">
    <property type="entry name" value="MutS_IV"/>
    <property type="match status" value="1"/>
</dbReference>
<dbReference type="PANTHER" id="PTHR11361:SF34">
    <property type="entry name" value="DNA MISMATCH REPAIR PROTEIN MSH1, MITOCHONDRIAL"/>
    <property type="match status" value="1"/>
</dbReference>
<keyword evidence="3 9" id="KW-0547">Nucleotide-binding</keyword>
<reference evidence="12 13" key="1">
    <citation type="submission" date="2019-07" db="EMBL/GenBank/DDBJ databases">
        <title>Caenimonas sedimenti sp. nov., isolated from activated sludge.</title>
        <authorList>
            <person name="Xu J."/>
        </authorList>
    </citation>
    <scope>NUCLEOTIDE SEQUENCE [LARGE SCALE GENOMIC DNA]</scope>
    <source>
        <strain evidence="12 13">HX-9-20</strain>
    </source>
</reference>
<dbReference type="HAMAP" id="MF_00096">
    <property type="entry name" value="MutS"/>
    <property type="match status" value="1"/>
</dbReference>
<dbReference type="InterPro" id="IPR007860">
    <property type="entry name" value="DNA_mmatch_repair_MutS_con_dom"/>
</dbReference>
<keyword evidence="4 9" id="KW-0227">DNA damage</keyword>
<dbReference type="GO" id="GO:0030983">
    <property type="term" value="F:mismatched DNA binding"/>
    <property type="evidence" value="ECO:0007669"/>
    <property type="project" value="InterPro"/>
</dbReference>
<dbReference type="InterPro" id="IPR036187">
    <property type="entry name" value="DNA_mismatch_repair_MutS_sf"/>
</dbReference>
<dbReference type="GO" id="GO:0140664">
    <property type="term" value="F:ATP-dependent DNA damage sensor activity"/>
    <property type="evidence" value="ECO:0007669"/>
    <property type="project" value="InterPro"/>
</dbReference>
<sequence length="868" mass="94342">MTHNPPDYSAHTPMMAQYLRIKADHPKTLVFYRMGDFYELFFADAEKAARLLDITLTRRGMSAGEPVVMAGVPFHSMEGYLARLIRLGESVAICEQVGDVATSKGPVERKVMRVVTPGTLTDSELLAEKSEAVLLAVHQGARHRVGLAWLSVTQGAIQLAECDAGDLEAWLARIAPSELLYGADSTAAFTQRLQGQRTANGFALAERPAWQFDAGLGQRKLLEQLQAGTLAAWGAEALPCAHAAAAGLLAYAEHTQGRALSHVRQLQVLRDGEHLELPPATRRNLELVQTLRGEDSPTLFSLLDTCQSGMGSRALKAWLLEPLRDRTIASQRLEAITALREGGWQKLRAELKGVSDVERISARIALRQVRPRELVGLCLSLAKAEQVATQVHGATGLLADLRNQLAAPPGCSERLRSTLREDPAALVRDGGVIATGCDAELDELRAIQDNCDGFLLELEGRERARSGIANLRVQFNKVHGFYIEVTQGQLDKVPADYRRRQTLKNAERFITPELKTFEDKALSAQERALAREKWLYEQLLDDLQAHIPALTQLARALASLDALAALAERSLTLNWCRPQFIKEPGIEITQGRHPVVEMRLAETHAGAFIPNDTRLGPKQRMQVITGPNMGGKSTYMRQVALICLLAAMGSYVPAQACRLGPIDAIHTRIGAADDLANAQSTFMLEMTEAAQILHGATAQSLVLMDEIGRGTSTFDGLALASGIAAHLHDRTQAFTLFATHYFELTEFPAKHHCAVNVHVGATESGADIVFLHEIQPGPASRSYGIQVARLAGMPAAVVNHARHALAALENQQVQAREQVDLFAPPPAMDAAAPSAVEAALAALDPDALSPREALDALYALKKKTESKP</sequence>
<dbReference type="OrthoDB" id="9802448at2"/>
<dbReference type="EMBL" id="VOBQ01000015">
    <property type="protein sequence ID" value="TWO69529.1"/>
    <property type="molecule type" value="Genomic_DNA"/>
</dbReference>
<comment type="caution">
    <text evidence="12">The sequence shown here is derived from an EMBL/GenBank/DDBJ whole genome shotgun (WGS) entry which is preliminary data.</text>
</comment>
<dbReference type="GO" id="GO:0005829">
    <property type="term" value="C:cytosol"/>
    <property type="evidence" value="ECO:0007669"/>
    <property type="project" value="TreeGrafter"/>
</dbReference>
<dbReference type="GO" id="GO:0005524">
    <property type="term" value="F:ATP binding"/>
    <property type="evidence" value="ECO:0007669"/>
    <property type="project" value="UniProtKB-UniRule"/>
</dbReference>
<keyword evidence="6 9" id="KW-0238">DNA-binding</keyword>
<evidence type="ECO:0000256" key="3">
    <source>
        <dbReference type="ARBA" id="ARBA00022741"/>
    </source>
</evidence>
<comment type="similarity">
    <text evidence="1 9 10">Belongs to the DNA mismatch repair MutS family.</text>
</comment>
<feature type="binding site" evidence="9">
    <location>
        <begin position="626"/>
        <end position="633"/>
    </location>
    <ligand>
        <name>ATP</name>
        <dbReference type="ChEBI" id="CHEBI:30616"/>
    </ligand>
</feature>
<evidence type="ECO:0000313" key="13">
    <source>
        <dbReference type="Proteomes" id="UP000318199"/>
    </source>
</evidence>
<dbReference type="Gene3D" id="3.30.420.110">
    <property type="entry name" value="MutS, connector domain"/>
    <property type="match status" value="1"/>
</dbReference>
<dbReference type="SUPFAM" id="SSF48334">
    <property type="entry name" value="DNA repair protein MutS, domain III"/>
    <property type="match status" value="1"/>
</dbReference>
<dbReference type="PROSITE" id="PS00486">
    <property type="entry name" value="DNA_MISMATCH_REPAIR_2"/>
    <property type="match status" value="1"/>
</dbReference>